<dbReference type="InterPro" id="IPR001304">
    <property type="entry name" value="C-type_lectin-like"/>
</dbReference>
<feature type="chain" id="PRO_5003518880" evidence="2">
    <location>
        <begin position="22"/>
        <end position="164"/>
    </location>
</feature>
<evidence type="ECO:0000259" key="3">
    <source>
        <dbReference type="PROSITE" id="PS50041"/>
    </source>
</evidence>
<dbReference type="PANTHER" id="PTHR22803">
    <property type="entry name" value="MANNOSE, PHOSPHOLIPASE, LECTIN RECEPTOR RELATED"/>
    <property type="match status" value="1"/>
</dbReference>
<evidence type="ECO:0000313" key="4">
    <source>
        <dbReference type="EMBL" id="ACS72239.1"/>
    </source>
</evidence>
<evidence type="ECO:0000256" key="2">
    <source>
        <dbReference type="SAM" id="SignalP"/>
    </source>
</evidence>
<keyword evidence="4" id="KW-0430">Lectin</keyword>
<feature type="domain" description="C-type lectin" evidence="3">
    <location>
        <begin position="29"/>
        <end position="152"/>
    </location>
</feature>
<protein>
    <submittedName>
        <fullName evidence="4">C-type lectin 4</fullName>
    </submittedName>
</protein>
<dbReference type="EMBL" id="FJ469997">
    <property type="protein sequence ID" value="ACS72239.1"/>
    <property type="molecule type" value="mRNA"/>
</dbReference>
<dbReference type="Pfam" id="PF00059">
    <property type="entry name" value="Lectin_C"/>
    <property type="match status" value="1"/>
</dbReference>
<reference evidence="4" key="1">
    <citation type="submission" date="2008-11" db="EMBL/GenBank/DDBJ databases">
        <authorList>
            <person name="Song L."/>
        </authorList>
    </citation>
    <scope>NUCLEOTIDE SEQUENCE</scope>
</reference>
<sequence length="164" mass="18685">MVFTVRLAVLWSALGLNVVQGCPNGWESFEGSCYFIPEIKEDWSASSTTCGLYHASLVEITNAREDNFVKHLVSKYHDGYSHDKYFWLGGTDSFVEGDWRWIGSDNLLTYTDWHHGEPNGHHDEDCLLGQLSDDHFDWKDNRCTSKYNFVCEIVEDGDGGHLIG</sequence>
<dbReference type="PROSITE" id="PS51257">
    <property type="entry name" value="PROKAR_LIPOPROTEIN"/>
    <property type="match status" value="1"/>
</dbReference>
<evidence type="ECO:0000256" key="1">
    <source>
        <dbReference type="ARBA" id="ARBA00023157"/>
    </source>
</evidence>
<dbReference type="InterPro" id="IPR016187">
    <property type="entry name" value="CTDL_fold"/>
</dbReference>
<dbReference type="SUPFAM" id="SSF56436">
    <property type="entry name" value="C-type lectin-like"/>
    <property type="match status" value="1"/>
</dbReference>
<organism evidence="4">
    <name type="scientific">Argopecten irradians</name>
    <name type="common">Bay scallop</name>
    <name type="synonym">Aequipecten irradians</name>
    <dbReference type="NCBI Taxonomy" id="31199"/>
    <lineage>
        <taxon>Eukaryota</taxon>
        <taxon>Metazoa</taxon>
        <taxon>Spiralia</taxon>
        <taxon>Lophotrochozoa</taxon>
        <taxon>Mollusca</taxon>
        <taxon>Bivalvia</taxon>
        <taxon>Autobranchia</taxon>
        <taxon>Pteriomorphia</taxon>
        <taxon>Pectinida</taxon>
        <taxon>Pectinoidea</taxon>
        <taxon>Pectinidae</taxon>
        <taxon>Argopecten</taxon>
    </lineage>
</organism>
<dbReference type="InterPro" id="IPR050111">
    <property type="entry name" value="C-type_lectin/snaclec_domain"/>
</dbReference>
<proteinExistence type="evidence at transcript level"/>
<keyword evidence="2" id="KW-0732">Signal</keyword>
<dbReference type="GO" id="GO:0030246">
    <property type="term" value="F:carbohydrate binding"/>
    <property type="evidence" value="ECO:0007669"/>
    <property type="project" value="UniProtKB-KW"/>
</dbReference>
<accession>G8XSQ1</accession>
<dbReference type="Gene3D" id="3.10.100.10">
    <property type="entry name" value="Mannose-Binding Protein A, subunit A"/>
    <property type="match status" value="1"/>
</dbReference>
<feature type="signal peptide" evidence="2">
    <location>
        <begin position="1"/>
        <end position="21"/>
    </location>
</feature>
<dbReference type="InterPro" id="IPR016186">
    <property type="entry name" value="C-type_lectin-like/link_sf"/>
</dbReference>
<keyword evidence="1" id="KW-1015">Disulfide bond</keyword>
<dbReference type="PROSITE" id="PS50041">
    <property type="entry name" value="C_TYPE_LECTIN_2"/>
    <property type="match status" value="1"/>
</dbReference>
<dbReference type="SMART" id="SM00034">
    <property type="entry name" value="CLECT"/>
    <property type="match status" value="1"/>
</dbReference>
<dbReference type="InterPro" id="IPR018378">
    <property type="entry name" value="C-type_lectin_CS"/>
</dbReference>
<dbReference type="AlphaFoldDB" id="G8XSQ1"/>
<dbReference type="PROSITE" id="PS00615">
    <property type="entry name" value="C_TYPE_LECTIN_1"/>
    <property type="match status" value="1"/>
</dbReference>
<name>G8XSQ1_ARGIR</name>